<dbReference type="AlphaFoldDB" id="A0A9P4GFT8"/>
<dbReference type="GO" id="GO:0005524">
    <property type="term" value="F:ATP binding"/>
    <property type="evidence" value="ECO:0007669"/>
    <property type="project" value="UniProtKB-KW"/>
</dbReference>
<dbReference type="RefSeq" id="XP_040786953.1">
    <property type="nucleotide sequence ID" value="XM_040931228.1"/>
</dbReference>
<dbReference type="OrthoDB" id="5979581at2759"/>
<dbReference type="Gene3D" id="1.10.510.10">
    <property type="entry name" value="Transferase(Phosphotransferase) domain 1"/>
    <property type="match status" value="1"/>
</dbReference>
<dbReference type="SMART" id="SM00220">
    <property type="entry name" value="S_TKc"/>
    <property type="match status" value="1"/>
</dbReference>
<keyword evidence="6" id="KW-1185">Reference proteome</keyword>
<dbReference type="InterPro" id="IPR011009">
    <property type="entry name" value="Kinase-like_dom_sf"/>
</dbReference>
<keyword evidence="5" id="KW-0418">Kinase</keyword>
<keyword evidence="2" id="KW-0547">Nucleotide-binding</keyword>
<comment type="similarity">
    <text evidence="1">Belongs to the protein kinase superfamily. STE Ser/Thr protein kinase family. STE20 subfamily.</text>
</comment>
<organism evidence="5 6">
    <name type="scientific">Cucurbitaria berberidis CBS 394.84</name>
    <dbReference type="NCBI Taxonomy" id="1168544"/>
    <lineage>
        <taxon>Eukaryota</taxon>
        <taxon>Fungi</taxon>
        <taxon>Dikarya</taxon>
        <taxon>Ascomycota</taxon>
        <taxon>Pezizomycotina</taxon>
        <taxon>Dothideomycetes</taxon>
        <taxon>Pleosporomycetidae</taxon>
        <taxon>Pleosporales</taxon>
        <taxon>Pleosporineae</taxon>
        <taxon>Cucurbitariaceae</taxon>
        <taxon>Cucurbitaria</taxon>
    </lineage>
</organism>
<proteinExistence type="inferred from homology"/>
<evidence type="ECO:0000259" key="4">
    <source>
        <dbReference type="PROSITE" id="PS50011"/>
    </source>
</evidence>
<name>A0A9P4GFT8_9PLEO</name>
<dbReference type="Pfam" id="PF00069">
    <property type="entry name" value="Pkinase"/>
    <property type="match status" value="1"/>
</dbReference>
<evidence type="ECO:0000313" key="5">
    <source>
        <dbReference type="EMBL" id="KAF1844390.1"/>
    </source>
</evidence>
<comment type="caution">
    <text evidence="5">The sequence shown here is derived from an EMBL/GenBank/DDBJ whole genome shotgun (WGS) entry which is preliminary data.</text>
</comment>
<feature type="domain" description="Protein kinase" evidence="4">
    <location>
        <begin position="6"/>
        <end position="310"/>
    </location>
</feature>
<dbReference type="EMBL" id="ML976617">
    <property type="protein sequence ID" value="KAF1844390.1"/>
    <property type="molecule type" value="Genomic_DNA"/>
</dbReference>
<dbReference type="GeneID" id="63848480"/>
<protein>
    <submittedName>
        <fullName evidence="5">Kinase-like protein</fullName>
    </submittedName>
</protein>
<evidence type="ECO:0000313" key="6">
    <source>
        <dbReference type="Proteomes" id="UP000800039"/>
    </source>
</evidence>
<evidence type="ECO:0000256" key="3">
    <source>
        <dbReference type="ARBA" id="ARBA00022840"/>
    </source>
</evidence>
<keyword evidence="5" id="KW-0808">Transferase</keyword>
<dbReference type="PROSITE" id="PS50011">
    <property type="entry name" value="PROTEIN_KINASE_DOM"/>
    <property type="match status" value="1"/>
</dbReference>
<dbReference type="SUPFAM" id="SSF56112">
    <property type="entry name" value="Protein kinase-like (PK-like)"/>
    <property type="match status" value="1"/>
</dbReference>
<evidence type="ECO:0000256" key="1">
    <source>
        <dbReference type="ARBA" id="ARBA00008874"/>
    </source>
</evidence>
<dbReference type="GO" id="GO:0004672">
    <property type="term" value="F:protein kinase activity"/>
    <property type="evidence" value="ECO:0007669"/>
    <property type="project" value="InterPro"/>
</dbReference>
<evidence type="ECO:0000256" key="2">
    <source>
        <dbReference type="ARBA" id="ARBA00022741"/>
    </source>
</evidence>
<dbReference type="Proteomes" id="UP000800039">
    <property type="component" value="Unassembled WGS sequence"/>
</dbReference>
<dbReference type="PANTHER" id="PTHR45832:SF22">
    <property type="entry name" value="SERINE_THREONINE-PROTEIN KINASE SAMKA-RELATED"/>
    <property type="match status" value="1"/>
</dbReference>
<dbReference type="InterPro" id="IPR008271">
    <property type="entry name" value="Ser/Thr_kinase_AS"/>
</dbReference>
<gene>
    <name evidence="5" type="ORF">K460DRAFT_343724</name>
</gene>
<sequence length="313" mass="36230">MLSSALFRTGQILKGRAGAYTITKQVQETVWFVKTHRAQETVVIKSVQGHPRVENERDVLKRLQHRTPFLRPLVDEIEDLSTTTIALKYLQSDLLKETVRQTLNREELKHVCRSILEALKVIHEQGLVHTDVKLDNVFVNLQEDIDRFSEVQLGDLGGCYSVTSDWATSGTLVGTPMWSSPEVLMEMPWNTAADIWSFGTLLISLIYGGDFHLFRPNVDRDHEEYILGVVMEQLRCFGPFPEKIHDIASPETFQSIIWLSQQLPAEKRTPFDLVTEREVMKKDKDFIGKIMKLDWRDRPTAKELLEDKWWHDE</sequence>
<dbReference type="PANTHER" id="PTHR45832">
    <property type="entry name" value="SERINE/THREONINE-PROTEIN KINASE SAMKA-RELATED-RELATED"/>
    <property type="match status" value="1"/>
</dbReference>
<reference evidence="5" key="1">
    <citation type="submission" date="2020-01" db="EMBL/GenBank/DDBJ databases">
        <authorList>
            <consortium name="DOE Joint Genome Institute"/>
            <person name="Haridas S."/>
            <person name="Albert R."/>
            <person name="Binder M."/>
            <person name="Bloem J."/>
            <person name="Labutti K."/>
            <person name="Salamov A."/>
            <person name="Andreopoulos B."/>
            <person name="Baker S.E."/>
            <person name="Barry K."/>
            <person name="Bills G."/>
            <person name="Bluhm B.H."/>
            <person name="Cannon C."/>
            <person name="Castanera R."/>
            <person name="Culley D.E."/>
            <person name="Daum C."/>
            <person name="Ezra D."/>
            <person name="Gonzalez J.B."/>
            <person name="Henrissat B."/>
            <person name="Kuo A."/>
            <person name="Liang C."/>
            <person name="Lipzen A."/>
            <person name="Lutzoni F."/>
            <person name="Magnuson J."/>
            <person name="Mondo S."/>
            <person name="Nolan M."/>
            <person name="Ohm R."/>
            <person name="Pangilinan J."/>
            <person name="Park H.-J."/>
            <person name="Ramirez L."/>
            <person name="Alfaro M."/>
            <person name="Sun H."/>
            <person name="Tritt A."/>
            <person name="Yoshinaga Y."/>
            <person name="Zwiers L.-H."/>
            <person name="Turgeon B.G."/>
            <person name="Goodwin S.B."/>
            <person name="Spatafora J.W."/>
            <person name="Crous P.W."/>
            <person name="Grigoriev I.V."/>
        </authorList>
    </citation>
    <scope>NUCLEOTIDE SEQUENCE</scope>
    <source>
        <strain evidence="5">CBS 394.84</strain>
    </source>
</reference>
<dbReference type="InterPro" id="IPR051931">
    <property type="entry name" value="PAK3-like"/>
</dbReference>
<dbReference type="PROSITE" id="PS00108">
    <property type="entry name" value="PROTEIN_KINASE_ST"/>
    <property type="match status" value="1"/>
</dbReference>
<accession>A0A9P4GFT8</accession>
<keyword evidence="3" id="KW-0067">ATP-binding</keyword>
<dbReference type="InterPro" id="IPR000719">
    <property type="entry name" value="Prot_kinase_dom"/>
</dbReference>